<dbReference type="Proteomes" id="UP000886469">
    <property type="component" value="Unassembled WGS sequence"/>
</dbReference>
<gene>
    <name evidence="1" type="ORF">E4Q08_13995</name>
</gene>
<dbReference type="EMBL" id="SPMX01000039">
    <property type="protein sequence ID" value="NMQ06282.1"/>
    <property type="molecule type" value="Genomic_DNA"/>
</dbReference>
<dbReference type="RefSeq" id="WP_169070839.1">
    <property type="nucleotide sequence ID" value="NZ_SPMX01000039.1"/>
</dbReference>
<keyword evidence="2" id="KW-1185">Reference proteome</keyword>
<evidence type="ECO:0000313" key="2">
    <source>
        <dbReference type="Proteomes" id="UP000886469"/>
    </source>
</evidence>
<comment type="caution">
    <text evidence="1">The sequence shown here is derived from an EMBL/GenBank/DDBJ whole genome shotgun (WGS) entry which is preliminary data.</text>
</comment>
<evidence type="ECO:0000313" key="1">
    <source>
        <dbReference type="EMBL" id="NMQ06282.1"/>
    </source>
</evidence>
<organism evidence="1 2">
    <name type="scientific">Candidatus Accumulibacter contiguus</name>
    <dbReference type="NCBI Taxonomy" id="2954381"/>
    <lineage>
        <taxon>Bacteria</taxon>
        <taxon>Pseudomonadati</taxon>
        <taxon>Pseudomonadota</taxon>
        <taxon>Betaproteobacteria</taxon>
        <taxon>Candidatus Accumulibacter</taxon>
    </lineage>
</organism>
<protein>
    <submittedName>
        <fullName evidence="1">Uncharacterized protein</fullName>
    </submittedName>
</protein>
<proteinExistence type="predicted"/>
<reference evidence="1" key="1">
    <citation type="submission" date="2019-03" db="EMBL/GenBank/DDBJ databases">
        <title>Metabolic reconstructions from genomes of highly enriched 'Candidatus Accumulibacter' and 'Candidatus Competibacter' bioreactor populations.</title>
        <authorList>
            <person name="Annavajhala M.K."/>
            <person name="Welles L."/>
            <person name="Abbas B."/>
            <person name="Sorokin D."/>
            <person name="Park H."/>
            <person name="Van Loosdrecht M."/>
            <person name="Chandran K."/>
        </authorList>
    </citation>
    <scope>NUCLEOTIDE SEQUENCE</scope>
    <source>
        <strain evidence="1">SBR_L</strain>
    </source>
</reference>
<sequence>MPRTSASVNGTGSLRVTRTCAAAAAGLDATGGLRDRAALAQSGQPQAASPAMEARIADPCTRAGFCDAQTAAAETR</sequence>
<accession>A0ABX1TDF2</accession>
<name>A0ABX1TDF2_9PROT</name>